<keyword evidence="1" id="KW-0732">Signal</keyword>
<accession>A0ABS5BXB3</accession>
<feature type="chain" id="PRO_5046783076" description="DUF4402 domain-containing protein" evidence="1">
    <location>
        <begin position="21"/>
        <end position="188"/>
    </location>
</feature>
<evidence type="ECO:0000313" key="3">
    <source>
        <dbReference type="Proteomes" id="UP000676565"/>
    </source>
</evidence>
<evidence type="ECO:0000256" key="1">
    <source>
        <dbReference type="SAM" id="SignalP"/>
    </source>
</evidence>
<feature type="signal peptide" evidence="1">
    <location>
        <begin position="1"/>
        <end position="20"/>
    </location>
</feature>
<organism evidence="2 3">
    <name type="scientific">Gemmata palustris</name>
    <dbReference type="NCBI Taxonomy" id="2822762"/>
    <lineage>
        <taxon>Bacteria</taxon>
        <taxon>Pseudomonadati</taxon>
        <taxon>Planctomycetota</taxon>
        <taxon>Planctomycetia</taxon>
        <taxon>Gemmatales</taxon>
        <taxon>Gemmataceae</taxon>
        <taxon>Gemmata</taxon>
    </lineage>
</organism>
<evidence type="ECO:0000313" key="2">
    <source>
        <dbReference type="EMBL" id="MBP3958349.1"/>
    </source>
</evidence>
<comment type="caution">
    <text evidence="2">The sequence shown here is derived from an EMBL/GenBank/DDBJ whole genome shotgun (WGS) entry which is preliminary data.</text>
</comment>
<protein>
    <recommendedName>
        <fullName evidence="4">DUF4402 domain-containing protein</fullName>
    </recommendedName>
</protein>
<dbReference type="EMBL" id="JAGKQQ010000001">
    <property type="protein sequence ID" value="MBP3958349.1"/>
    <property type="molecule type" value="Genomic_DNA"/>
</dbReference>
<sequence>MKLHILIAAVLGLFATGASAATCTTPICKTDGTLSVNSGGTIDFESGSAVETSGLTFSTALTGNPLLQVTKATVTTAQANAGQTILASATGKSIVVGAGFGLYASGTASGATSVSLKCSGGNIIATFPIAALVDATPVGAFSSVNGASITRGTALVSGCPSGEAVQVSSAGTLATTTHLFINLPYTVQ</sequence>
<proteinExistence type="predicted"/>
<reference evidence="2 3" key="1">
    <citation type="submission" date="2021-04" db="EMBL/GenBank/DDBJ databases">
        <authorList>
            <person name="Ivanova A."/>
        </authorList>
    </citation>
    <scope>NUCLEOTIDE SEQUENCE [LARGE SCALE GENOMIC DNA]</scope>
    <source>
        <strain evidence="2 3">G18</strain>
    </source>
</reference>
<dbReference type="Proteomes" id="UP000676565">
    <property type="component" value="Unassembled WGS sequence"/>
</dbReference>
<keyword evidence="3" id="KW-1185">Reference proteome</keyword>
<gene>
    <name evidence="2" type="ORF">J8F10_24130</name>
</gene>
<name>A0ABS5BXB3_9BACT</name>
<evidence type="ECO:0008006" key="4">
    <source>
        <dbReference type="Google" id="ProtNLM"/>
    </source>
</evidence>
<dbReference type="RefSeq" id="WP_210658248.1">
    <property type="nucleotide sequence ID" value="NZ_JAGKQQ010000001.1"/>
</dbReference>